<proteinExistence type="predicted"/>
<dbReference type="AlphaFoldDB" id="X1MUQ6"/>
<gene>
    <name evidence="3" type="ORF">S06H3_27540</name>
</gene>
<evidence type="ECO:0000313" key="3">
    <source>
        <dbReference type="EMBL" id="GAI21776.1"/>
    </source>
</evidence>
<dbReference type="SUPFAM" id="SSF47413">
    <property type="entry name" value="lambda repressor-like DNA-binding domains"/>
    <property type="match status" value="1"/>
</dbReference>
<dbReference type="GO" id="GO:0005829">
    <property type="term" value="C:cytosol"/>
    <property type="evidence" value="ECO:0007669"/>
    <property type="project" value="TreeGrafter"/>
</dbReference>
<keyword evidence="1" id="KW-0238">DNA-binding</keyword>
<dbReference type="PROSITE" id="PS50943">
    <property type="entry name" value="HTH_CROC1"/>
    <property type="match status" value="1"/>
</dbReference>
<dbReference type="InterPro" id="IPR001387">
    <property type="entry name" value="Cro/C1-type_HTH"/>
</dbReference>
<dbReference type="CDD" id="cd00093">
    <property type="entry name" value="HTH_XRE"/>
    <property type="match status" value="1"/>
</dbReference>
<name>X1MUQ6_9ZZZZ</name>
<dbReference type="EMBL" id="BARV01015988">
    <property type="protein sequence ID" value="GAI21776.1"/>
    <property type="molecule type" value="Genomic_DNA"/>
</dbReference>
<dbReference type="Pfam" id="PF01381">
    <property type="entry name" value="HTH_3"/>
    <property type="match status" value="1"/>
</dbReference>
<reference evidence="3" key="1">
    <citation type="journal article" date="2014" name="Front. Microbiol.">
        <title>High frequency of phylogenetically diverse reductive dehalogenase-homologous genes in deep subseafloor sedimentary metagenomes.</title>
        <authorList>
            <person name="Kawai M."/>
            <person name="Futagami T."/>
            <person name="Toyoda A."/>
            <person name="Takaki Y."/>
            <person name="Nishi S."/>
            <person name="Hori S."/>
            <person name="Arai W."/>
            <person name="Tsubouchi T."/>
            <person name="Morono Y."/>
            <person name="Uchiyama I."/>
            <person name="Ito T."/>
            <person name="Fujiyama A."/>
            <person name="Inagaki F."/>
            <person name="Takami H."/>
        </authorList>
    </citation>
    <scope>NUCLEOTIDE SEQUENCE</scope>
    <source>
        <strain evidence="3">Expedition CK06-06</strain>
    </source>
</reference>
<dbReference type="PANTHER" id="PTHR46797:SF1">
    <property type="entry name" value="METHYLPHOSPHONATE SYNTHASE"/>
    <property type="match status" value="1"/>
</dbReference>
<protein>
    <recommendedName>
        <fullName evidence="2">HTH cro/C1-type domain-containing protein</fullName>
    </recommendedName>
</protein>
<accession>X1MUQ6</accession>
<dbReference type="GO" id="GO:0003677">
    <property type="term" value="F:DNA binding"/>
    <property type="evidence" value="ECO:0007669"/>
    <property type="project" value="UniProtKB-KW"/>
</dbReference>
<organism evidence="3">
    <name type="scientific">marine sediment metagenome</name>
    <dbReference type="NCBI Taxonomy" id="412755"/>
    <lineage>
        <taxon>unclassified sequences</taxon>
        <taxon>metagenomes</taxon>
        <taxon>ecological metagenomes</taxon>
    </lineage>
</organism>
<dbReference type="InterPro" id="IPR010982">
    <property type="entry name" value="Lambda_DNA-bd_dom_sf"/>
</dbReference>
<evidence type="ECO:0000259" key="2">
    <source>
        <dbReference type="PROSITE" id="PS50943"/>
    </source>
</evidence>
<feature type="domain" description="HTH cro/C1-type" evidence="2">
    <location>
        <begin position="13"/>
        <end position="67"/>
    </location>
</feature>
<dbReference type="PANTHER" id="PTHR46797">
    <property type="entry name" value="HTH-TYPE TRANSCRIPTIONAL REGULATOR"/>
    <property type="match status" value="1"/>
</dbReference>
<dbReference type="GO" id="GO:0003700">
    <property type="term" value="F:DNA-binding transcription factor activity"/>
    <property type="evidence" value="ECO:0007669"/>
    <property type="project" value="TreeGrafter"/>
</dbReference>
<comment type="caution">
    <text evidence="3">The sequence shown here is derived from an EMBL/GenBank/DDBJ whole genome shotgun (WGS) entry which is preliminary data.</text>
</comment>
<dbReference type="Gene3D" id="1.10.260.40">
    <property type="entry name" value="lambda repressor-like DNA-binding domains"/>
    <property type="match status" value="1"/>
</dbReference>
<evidence type="ECO:0000256" key="1">
    <source>
        <dbReference type="ARBA" id="ARBA00023125"/>
    </source>
</evidence>
<dbReference type="SMART" id="SM00530">
    <property type="entry name" value="HTH_XRE"/>
    <property type="match status" value="1"/>
</dbReference>
<sequence length="125" mass="13870">MTTDNSNEIGKTLKQRRLMLELTLRELAARSGVSASHLARVERGERFPSGHILRKIAKPLDLDESLLMTIAGYLPPQPPSETGEEHIYTGLNPYVARVLAEEPVEVQRTVIGILTILKSVARAKE</sequence>
<dbReference type="InterPro" id="IPR050807">
    <property type="entry name" value="TransReg_Diox_bact_type"/>
</dbReference>